<dbReference type="SUPFAM" id="SSF81822">
    <property type="entry name" value="RuBisCo LSMT C-terminal, substrate-binding domain"/>
    <property type="match status" value="1"/>
</dbReference>
<dbReference type="FunFam" id="3.90.1410.10:FF:000015">
    <property type="entry name" value="Ribosomal lysine N-methyltransferase 4"/>
    <property type="match status" value="1"/>
</dbReference>
<sequence length="495" mass="55935">MTSQDPVQAGAFERQKFLTWFKEFGGWYNAELIDIVSVAGMGYGAVAVKDIEEGTPLFHIPDDLILSPYTSDLKDHLDASEWDQLNKGWAQLILVLMWETIKGSKSRWAGYLANMPVTFETPMFWTEQQREQLAGTDIADRIGREDAEAEYTSVLAPFIKAHPDLFPIDSPHITIDAFHIQGSRILSRSFTVPLHRFGRSQSQTRSDSNSEMEGDGEEEEEVVVMIPFADMLNAAWGKDNAHLYIDEDTNEGFNEGVVMKSIQLVKQSEQIYNTYDSPPNSELLRKYGHIDVLPLPSDMLDLLNETELGSWPYGNPGDEVLLQGDLIVGCVATKLGGMHMKATLQDRIDWWLDEGQEDIFPLSFSHDIDDGLISFIRLLLYDLDWNKAHKKGRIPRAIIDEAVAGVLHEIINQRLAQYKENIDHDLKVVRNSYHGDGNNPVTFLGRNESAAVVRLGEKRILYLTRRKIAQATAGQKSSQKRKNNSTLMGKGKRMH</sequence>
<evidence type="ECO:0000259" key="5">
    <source>
        <dbReference type="PROSITE" id="PS50280"/>
    </source>
</evidence>
<evidence type="ECO:0000256" key="4">
    <source>
        <dbReference type="SAM" id="MobiDB-lite"/>
    </source>
</evidence>
<feature type="region of interest" description="Disordered" evidence="4">
    <location>
        <begin position="472"/>
        <end position="495"/>
    </location>
</feature>
<accession>A0A854QM33</accession>
<evidence type="ECO:0000256" key="1">
    <source>
        <dbReference type="ARBA" id="ARBA00022603"/>
    </source>
</evidence>
<organism evidence="6 7">
    <name type="scientific">Cryptococcus neoformans Tu259-1</name>
    <dbReference type="NCBI Taxonomy" id="1230072"/>
    <lineage>
        <taxon>Eukaryota</taxon>
        <taxon>Fungi</taxon>
        <taxon>Dikarya</taxon>
        <taxon>Basidiomycota</taxon>
        <taxon>Agaricomycotina</taxon>
        <taxon>Tremellomycetes</taxon>
        <taxon>Tremellales</taxon>
        <taxon>Cryptococcaceae</taxon>
        <taxon>Cryptococcus</taxon>
        <taxon>Cryptococcus neoformans species complex</taxon>
    </lineage>
</organism>
<keyword evidence="1" id="KW-0489">Methyltransferase</keyword>
<feature type="compositionally biased region" description="Polar residues" evidence="4">
    <location>
        <begin position="199"/>
        <end position="209"/>
    </location>
</feature>
<protein>
    <submittedName>
        <fullName evidence="6">SET domain-containing protein 6</fullName>
    </submittedName>
</protein>
<feature type="domain" description="SET" evidence="5">
    <location>
        <begin position="31"/>
        <end position="276"/>
    </location>
</feature>
<dbReference type="Gene3D" id="3.90.1420.10">
    <property type="entry name" value="Rubisco LSMT, substrate-binding domain"/>
    <property type="match status" value="1"/>
</dbReference>
<evidence type="ECO:0000313" key="6">
    <source>
        <dbReference type="EMBL" id="OXG24059.1"/>
    </source>
</evidence>
<dbReference type="PANTHER" id="PTHR13271">
    <property type="entry name" value="UNCHARACTERIZED PUTATIVE METHYLTRANSFERASE"/>
    <property type="match status" value="1"/>
</dbReference>
<dbReference type="PANTHER" id="PTHR13271:SF34">
    <property type="entry name" value="N-LYSINE METHYLTRANSFERASE SETD6"/>
    <property type="match status" value="1"/>
</dbReference>
<dbReference type="InterPro" id="IPR036464">
    <property type="entry name" value="Rubisco_LSMT_subst-bd_sf"/>
</dbReference>
<gene>
    <name evidence="6" type="ORF">C361_02608</name>
</gene>
<dbReference type="GO" id="GO:0016279">
    <property type="term" value="F:protein-lysine N-methyltransferase activity"/>
    <property type="evidence" value="ECO:0007669"/>
    <property type="project" value="TreeGrafter"/>
</dbReference>
<comment type="caution">
    <text evidence="6">The sequence shown here is derived from an EMBL/GenBank/DDBJ whole genome shotgun (WGS) entry which is preliminary data.</text>
</comment>
<proteinExistence type="predicted"/>
<dbReference type="OrthoDB" id="341421at2759"/>
<dbReference type="InterPro" id="IPR050600">
    <property type="entry name" value="SETD3_SETD6_MTase"/>
</dbReference>
<dbReference type="Proteomes" id="UP000199727">
    <property type="component" value="Unassembled WGS sequence"/>
</dbReference>
<keyword evidence="3" id="KW-0949">S-adenosyl-L-methionine</keyword>
<dbReference type="Pfam" id="PF09273">
    <property type="entry name" value="Rubis-subs-bind"/>
    <property type="match status" value="1"/>
</dbReference>
<dbReference type="PROSITE" id="PS50280">
    <property type="entry name" value="SET"/>
    <property type="match status" value="1"/>
</dbReference>
<dbReference type="EMBL" id="AMKT01000034">
    <property type="protein sequence ID" value="OXG24059.1"/>
    <property type="molecule type" value="Genomic_DNA"/>
</dbReference>
<dbReference type="GO" id="GO:0005634">
    <property type="term" value="C:nucleus"/>
    <property type="evidence" value="ECO:0007669"/>
    <property type="project" value="TreeGrafter"/>
</dbReference>
<dbReference type="GO" id="GO:0032259">
    <property type="term" value="P:methylation"/>
    <property type="evidence" value="ECO:0007669"/>
    <property type="project" value="UniProtKB-KW"/>
</dbReference>
<evidence type="ECO:0000313" key="7">
    <source>
        <dbReference type="Proteomes" id="UP000199727"/>
    </source>
</evidence>
<dbReference type="InterPro" id="IPR015353">
    <property type="entry name" value="Rubisco_LSMT_subst-bd"/>
</dbReference>
<dbReference type="SUPFAM" id="SSF82199">
    <property type="entry name" value="SET domain"/>
    <property type="match status" value="1"/>
</dbReference>
<feature type="region of interest" description="Disordered" evidence="4">
    <location>
        <begin position="197"/>
        <end position="218"/>
    </location>
</feature>
<dbReference type="InterPro" id="IPR046341">
    <property type="entry name" value="SET_dom_sf"/>
</dbReference>
<name>A0A854QM33_CRYNE</name>
<dbReference type="AlphaFoldDB" id="A0A854QM33"/>
<keyword evidence="2" id="KW-0808">Transferase</keyword>
<evidence type="ECO:0000256" key="2">
    <source>
        <dbReference type="ARBA" id="ARBA00022679"/>
    </source>
</evidence>
<dbReference type="InterPro" id="IPR001214">
    <property type="entry name" value="SET_dom"/>
</dbReference>
<reference evidence="6 7" key="1">
    <citation type="submission" date="2017-06" db="EMBL/GenBank/DDBJ databases">
        <title>Global population genomics of the pathogenic fungus Cryptococcus neoformans var. grubii.</title>
        <authorList>
            <person name="Cuomo C."/>
            <person name="Litvintseva A."/>
            <person name="Chen Y."/>
            <person name="Young S."/>
            <person name="Zeng Q."/>
            <person name="Chapman S."/>
            <person name="Gujja S."/>
            <person name="Saif S."/>
            <person name="Birren B."/>
        </authorList>
    </citation>
    <scope>NUCLEOTIDE SEQUENCE [LARGE SCALE GENOMIC DNA]</scope>
    <source>
        <strain evidence="6 7">Tu259-1</strain>
    </source>
</reference>
<dbReference type="Gene3D" id="3.90.1410.10">
    <property type="entry name" value="set domain protein methyltransferase, domain 1"/>
    <property type="match status" value="1"/>
</dbReference>
<evidence type="ECO:0000256" key="3">
    <source>
        <dbReference type="ARBA" id="ARBA00022691"/>
    </source>
</evidence>